<comment type="caution">
    <text evidence="2">The sequence shown here is derived from an EMBL/GenBank/DDBJ whole genome shotgun (WGS) entry which is preliminary data.</text>
</comment>
<gene>
    <name evidence="2" type="ORF">DMH04_43510</name>
</gene>
<dbReference type="OrthoDB" id="9777090at2"/>
<dbReference type="Proteomes" id="UP000287547">
    <property type="component" value="Unassembled WGS sequence"/>
</dbReference>
<dbReference type="PANTHER" id="PTHR12277:SF79">
    <property type="entry name" value="XAA-PRO DIPEPTIDYL-PEPTIDASE-RELATED"/>
    <property type="match status" value="1"/>
</dbReference>
<dbReference type="Gene3D" id="3.40.50.1820">
    <property type="entry name" value="alpha/beta hydrolase"/>
    <property type="match status" value="1"/>
</dbReference>
<organism evidence="2 3">
    <name type="scientific">Kibdelosporangium aridum</name>
    <dbReference type="NCBI Taxonomy" id="2030"/>
    <lineage>
        <taxon>Bacteria</taxon>
        <taxon>Bacillati</taxon>
        <taxon>Actinomycetota</taxon>
        <taxon>Actinomycetes</taxon>
        <taxon>Pseudonocardiales</taxon>
        <taxon>Pseudonocardiaceae</taxon>
        <taxon>Kibdelosporangium</taxon>
    </lineage>
</organism>
<evidence type="ECO:0000313" key="2">
    <source>
        <dbReference type="EMBL" id="RSM71630.1"/>
    </source>
</evidence>
<dbReference type="SUPFAM" id="SSF53474">
    <property type="entry name" value="alpha/beta-Hydrolases"/>
    <property type="match status" value="1"/>
</dbReference>
<feature type="domain" description="Serine aminopeptidase S33" evidence="1">
    <location>
        <begin position="70"/>
        <end position="178"/>
    </location>
</feature>
<keyword evidence="2" id="KW-0378">Hydrolase</keyword>
<proteinExistence type="predicted"/>
<dbReference type="InterPro" id="IPR022742">
    <property type="entry name" value="Hydrolase_4"/>
</dbReference>
<dbReference type="Pfam" id="PF12146">
    <property type="entry name" value="Hydrolase_4"/>
    <property type="match status" value="1"/>
</dbReference>
<sequence length="262" mass="27812">MVRVLIAILIVIVLLLGLIWLFQRSLIYLPDSSAVPPAADVLPGAADVELRTSDGLTLGAWLIPPAQPGPYAVVLVAPGNAGNRANRAPLAAALAARGMAVLLVDYRGYGGNPGSPSEDGLRQDIRAAYRFLTDELHVPPTQLVYYGESLGSAVVTELATEHPPAALVLRSPFTDLAAAGSEHYPFLPVRLLLRDRFPVAETIPRVKVPITVVLGTQDSVIPPEQSREVARAGNATLVEIAGADHNDRALLNGPQLIDAIRL</sequence>
<dbReference type="PANTHER" id="PTHR12277">
    <property type="entry name" value="ALPHA/BETA HYDROLASE DOMAIN-CONTAINING PROTEIN"/>
    <property type="match status" value="1"/>
</dbReference>
<dbReference type="GO" id="GO:0016787">
    <property type="term" value="F:hydrolase activity"/>
    <property type="evidence" value="ECO:0007669"/>
    <property type="project" value="UniProtKB-KW"/>
</dbReference>
<dbReference type="InterPro" id="IPR029058">
    <property type="entry name" value="AB_hydrolase_fold"/>
</dbReference>
<dbReference type="EMBL" id="QHKI01000062">
    <property type="protein sequence ID" value="RSM71630.1"/>
    <property type="molecule type" value="Genomic_DNA"/>
</dbReference>
<evidence type="ECO:0000313" key="3">
    <source>
        <dbReference type="Proteomes" id="UP000287547"/>
    </source>
</evidence>
<dbReference type="AlphaFoldDB" id="A0A428YRQ6"/>
<protein>
    <submittedName>
        <fullName evidence="2">Alpha/beta hydrolase</fullName>
    </submittedName>
</protein>
<accession>A0A428YRQ6</accession>
<evidence type="ECO:0000259" key="1">
    <source>
        <dbReference type="Pfam" id="PF12146"/>
    </source>
</evidence>
<reference evidence="2 3" key="1">
    <citation type="submission" date="2018-05" db="EMBL/GenBank/DDBJ databases">
        <title>Evolution of GPA BGCs.</title>
        <authorList>
            <person name="Waglechner N."/>
            <person name="Wright G.D."/>
        </authorList>
    </citation>
    <scope>NUCLEOTIDE SEQUENCE [LARGE SCALE GENOMIC DNA]</scope>
    <source>
        <strain evidence="2 3">A82846</strain>
    </source>
</reference>
<name>A0A428YRQ6_KIBAR</name>